<dbReference type="EMBL" id="SAUN01000001">
    <property type="protein sequence ID" value="RVX42683.1"/>
    <property type="molecule type" value="Genomic_DNA"/>
</dbReference>
<keyword evidence="1" id="KW-1133">Transmembrane helix</keyword>
<protein>
    <submittedName>
        <fullName evidence="2">Uncharacterized protein</fullName>
    </submittedName>
</protein>
<comment type="caution">
    <text evidence="2">The sequence shown here is derived from an EMBL/GenBank/DDBJ whole genome shotgun (WGS) entry which is preliminary data.</text>
</comment>
<accession>A0A438MAE1</accession>
<proteinExistence type="predicted"/>
<evidence type="ECO:0000313" key="3">
    <source>
        <dbReference type="Proteomes" id="UP000284824"/>
    </source>
</evidence>
<keyword evidence="3" id="KW-1185">Reference proteome</keyword>
<feature type="transmembrane region" description="Helical" evidence="1">
    <location>
        <begin position="6"/>
        <end position="27"/>
    </location>
</feature>
<evidence type="ECO:0000313" key="2">
    <source>
        <dbReference type="EMBL" id="RVX42683.1"/>
    </source>
</evidence>
<sequence>MFWVTVPGLFPGYIAALKIFYVTFLQLGRIRPGGDRCATWGSAVCSGGQLRAPDCARDLLAWSAVSPYRQSVDAACRAASVSCDAAQDASRRSASSEGEPGSAA</sequence>
<keyword evidence="1" id="KW-0812">Transmembrane</keyword>
<dbReference type="AlphaFoldDB" id="A0A438MAE1"/>
<name>A0A438MAE1_9ACTN</name>
<reference evidence="2 3" key="1">
    <citation type="submission" date="2019-01" db="EMBL/GenBank/DDBJ databases">
        <title>Sequencing the genomes of 1000 actinobacteria strains.</title>
        <authorList>
            <person name="Klenk H.-P."/>
        </authorList>
    </citation>
    <scope>NUCLEOTIDE SEQUENCE [LARGE SCALE GENOMIC DNA]</scope>
    <source>
        <strain evidence="2 3">DSM 43925</strain>
    </source>
</reference>
<organism evidence="2 3">
    <name type="scientific">Nonomuraea polychroma</name>
    <dbReference type="NCBI Taxonomy" id="46176"/>
    <lineage>
        <taxon>Bacteria</taxon>
        <taxon>Bacillati</taxon>
        <taxon>Actinomycetota</taxon>
        <taxon>Actinomycetes</taxon>
        <taxon>Streptosporangiales</taxon>
        <taxon>Streptosporangiaceae</taxon>
        <taxon>Nonomuraea</taxon>
    </lineage>
</organism>
<gene>
    <name evidence="2" type="ORF">EDD27_5327</name>
</gene>
<keyword evidence="1" id="KW-0472">Membrane</keyword>
<evidence type="ECO:0000256" key="1">
    <source>
        <dbReference type="SAM" id="Phobius"/>
    </source>
</evidence>
<dbReference type="Proteomes" id="UP000284824">
    <property type="component" value="Unassembled WGS sequence"/>
</dbReference>